<dbReference type="InterPro" id="IPR008928">
    <property type="entry name" value="6-hairpin_glycosidase_sf"/>
</dbReference>
<dbReference type="GO" id="GO:0005975">
    <property type="term" value="P:carbohydrate metabolic process"/>
    <property type="evidence" value="ECO:0007669"/>
    <property type="project" value="InterPro"/>
</dbReference>
<dbReference type="AlphaFoldDB" id="A0A5C6CY80"/>
<reference evidence="1 2" key="1">
    <citation type="submission" date="2019-02" db="EMBL/GenBank/DDBJ databases">
        <title>Deep-cultivation of Planctomycetes and their phenomic and genomic characterization uncovers novel biology.</title>
        <authorList>
            <person name="Wiegand S."/>
            <person name="Jogler M."/>
            <person name="Boedeker C."/>
            <person name="Pinto D."/>
            <person name="Vollmers J."/>
            <person name="Rivas-Marin E."/>
            <person name="Kohn T."/>
            <person name="Peeters S.H."/>
            <person name="Heuer A."/>
            <person name="Rast P."/>
            <person name="Oberbeckmann S."/>
            <person name="Bunk B."/>
            <person name="Jeske O."/>
            <person name="Meyerdierks A."/>
            <person name="Storesund J.E."/>
            <person name="Kallscheuer N."/>
            <person name="Luecker S."/>
            <person name="Lage O.M."/>
            <person name="Pohl T."/>
            <person name="Merkel B.J."/>
            <person name="Hornburger P."/>
            <person name="Mueller R.-W."/>
            <person name="Bruemmer F."/>
            <person name="Labrenz M."/>
            <person name="Spormann A.M."/>
            <person name="Op Den Camp H."/>
            <person name="Overmann J."/>
            <person name="Amann R."/>
            <person name="Jetten M.S.M."/>
            <person name="Mascher T."/>
            <person name="Medema M.H."/>
            <person name="Devos D.P."/>
            <person name="Kaster A.-K."/>
            <person name="Ovreas L."/>
            <person name="Rohde M."/>
            <person name="Galperin M.Y."/>
            <person name="Jogler C."/>
        </authorList>
    </citation>
    <scope>NUCLEOTIDE SEQUENCE [LARGE SCALE GENOMIC DNA]</scope>
    <source>
        <strain evidence="1 2">Pla144</strain>
    </source>
</reference>
<gene>
    <name evidence="1" type="ORF">Pla144_17310</name>
</gene>
<dbReference type="Proteomes" id="UP000318437">
    <property type="component" value="Unassembled WGS sequence"/>
</dbReference>
<dbReference type="Gene3D" id="1.50.10.10">
    <property type="match status" value="1"/>
</dbReference>
<evidence type="ECO:0000313" key="1">
    <source>
        <dbReference type="EMBL" id="TWU28441.1"/>
    </source>
</evidence>
<sequence length="741" mass="83853">MFFLISPRSLKQLLLIISISISSFSQLLSDGSAETRGNQSAIPSIDEMASEWLEVDELAHMPSLHNFHDMAACAPDLIGVNYNPDGQLFDWPTGPRWFRYLTLPLLQLRVNGSECETTDCRWYPYQAVRRCSIDGLDFETTVRMEFEGSGLFYEILVTNSSDKERSVDLALEIPGVRLAETKDALVAYESNDPKLETAHAFGDSTPESEGTKTTLEMVHAFADTPDKIRELPEAIEASWNRVLKPDESTMLHLVMAHGQNNGEFPSQEVVKQASAWAADFEKSWQAVKSHWEERWNDVFAPGNGHFSGNLPTLITTNDKLSDIYYRSILTLLVLHRTNMAMCDRVFVTSGERDKGVVFFWDTSMWSKVFALLEPKAMKEHVKIFLSCDPHKGPVYGMDDGHQWEGWYAANDSTIFTFVSEYLNTTGDVAFLDEKVGDKTVLEHLDSLATNWKKLQRDKSVMLADYGENRNLLECAPAYVHRVPSFNAANVWMMRTTADFYEQRGNTKRAAELRNWADQFAQAVLDLYKSGDGVWYALHRNGDRVELRHCYDFVCIGRFMPDDLTPQMKEEMVEFVERELVTDHWMRAMSPLDKAAAESDRPDHGPMGAYDAWPALTAETMCILGAWGPAFNFLCDTQDVLYEGVYGQSREFYGEHRADHDAPVRIAMRGACMRESVGGGAFAEMIIGTLFGFRPQADQELSLFEADTDRGFEGKLLNVSFDGKLLDISSDSDGVSYRFQDE</sequence>
<protein>
    <submittedName>
        <fullName evidence="1">Uncharacterized protein</fullName>
    </submittedName>
</protein>
<name>A0A5C6CY80_9BACT</name>
<dbReference type="OrthoDB" id="5165349at2"/>
<comment type="caution">
    <text evidence="1">The sequence shown here is derived from an EMBL/GenBank/DDBJ whole genome shotgun (WGS) entry which is preliminary data.</text>
</comment>
<accession>A0A5C6CY80</accession>
<dbReference type="EMBL" id="SJPS01000002">
    <property type="protein sequence ID" value="TWU28441.1"/>
    <property type="molecule type" value="Genomic_DNA"/>
</dbReference>
<proteinExistence type="predicted"/>
<dbReference type="RefSeq" id="WP_146449913.1">
    <property type="nucleotide sequence ID" value="NZ_SJPS01000002.1"/>
</dbReference>
<keyword evidence="2" id="KW-1185">Reference proteome</keyword>
<dbReference type="InterPro" id="IPR012341">
    <property type="entry name" value="6hp_glycosidase-like_sf"/>
</dbReference>
<organism evidence="1 2">
    <name type="scientific">Bythopirellula polymerisocia</name>
    <dbReference type="NCBI Taxonomy" id="2528003"/>
    <lineage>
        <taxon>Bacteria</taxon>
        <taxon>Pseudomonadati</taxon>
        <taxon>Planctomycetota</taxon>
        <taxon>Planctomycetia</taxon>
        <taxon>Pirellulales</taxon>
        <taxon>Lacipirellulaceae</taxon>
        <taxon>Bythopirellula</taxon>
    </lineage>
</organism>
<evidence type="ECO:0000313" key="2">
    <source>
        <dbReference type="Proteomes" id="UP000318437"/>
    </source>
</evidence>
<dbReference type="SUPFAM" id="SSF48208">
    <property type="entry name" value="Six-hairpin glycosidases"/>
    <property type="match status" value="1"/>
</dbReference>